<dbReference type="SUPFAM" id="SSF56634">
    <property type="entry name" value="Heme-dependent catalase-like"/>
    <property type="match status" value="1"/>
</dbReference>
<name>A0A8T6ZGU8_9BURK</name>
<evidence type="ECO:0000313" key="2">
    <source>
        <dbReference type="EMBL" id="NLP63733.1"/>
    </source>
</evidence>
<dbReference type="CDD" id="cd08152">
    <property type="entry name" value="y4iL_like"/>
    <property type="match status" value="1"/>
</dbReference>
<accession>A0A8T6ZGU8</accession>
<sequence>MATSVESPGRPPLPANALHRSLISLLHVERRFDPFFRPFLDALAQEPIAGLVQAAINAQRPNDNLALAQELALPDENAIVQQIIERMSAYMREQYQPGTFQRAGNTKTHGVLRAEFQVHGDIPPNLRHGIFSAPRSYPAWVRLAGPGPDSPPDIEDVGVLSIGIKVMQVPGPKLLDDERFTQDFTGISTPTFTTPNIIENAKLQAAVLRRTPLFYFINPFDSHLLDGIMQGLWARTQSSPLQTGYWSCVPYLLGEGQAVQYAFKPRSREISAIPGLPGRPNDNYLREAMIQTLAERAVDFDVFVQVQTDPHRMPIENASVRWPEHLSTPIRIATVHFPAQQFASPAQLAFAGQLSINPWHSLAEHRPLGNQNRARLAIYKTLSALRQSMNGTPHVEPTGDEVFE</sequence>
<dbReference type="Proteomes" id="UP000030460">
    <property type="component" value="Unassembled WGS sequence"/>
</dbReference>
<dbReference type="RefSeq" id="WP_052148149.1">
    <property type="nucleotide sequence ID" value="NZ_CADFGF010000006.1"/>
</dbReference>
<keyword evidence="3" id="KW-1185">Reference proteome</keyword>
<reference evidence="2" key="1">
    <citation type="journal article" date="2015" name="Genome Announc.">
        <title>Draft Genome Sequence of the Polyhydroxyalkanoate-Producing Bacterium Burkholderia sacchari LMG 19450 Isolated from Brazilian Sugarcane Plantation Soil.</title>
        <authorList>
            <person name="Alexandrino P.M."/>
            <person name="Mendonca T.T."/>
            <person name="Guaman Bautista L.P."/>
            <person name="Cherix J."/>
            <person name="Lozano-Sakalauskas G.C."/>
            <person name="Fujita A."/>
            <person name="Ramos Filho E."/>
            <person name="Long P."/>
            <person name="Padilla G."/>
            <person name="Taciro M.K."/>
            <person name="Gomez J.G."/>
            <person name="Silva L.F."/>
        </authorList>
    </citation>
    <scope>NUCLEOTIDE SEQUENCE</scope>
    <source>
        <strain evidence="2">LMG 19450</strain>
    </source>
</reference>
<dbReference type="EMBL" id="JTDB02000006">
    <property type="protein sequence ID" value="NLP63733.1"/>
    <property type="molecule type" value="Genomic_DNA"/>
</dbReference>
<dbReference type="InterPro" id="IPR020835">
    <property type="entry name" value="Catalase_sf"/>
</dbReference>
<dbReference type="AlphaFoldDB" id="A0A8T6ZGU8"/>
<evidence type="ECO:0000256" key="1">
    <source>
        <dbReference type="ARBA" id="ARBA00002974"/>
    </source>
</evidence>
<evidence type="ECO:0000313" key="3">
    <source>
        <dbReference type="Proteomes" id="UP000030460"/>
    </source>
</evidence>
<proteinExistence type="predicted"/>
<dbReference type="Gene3D" id="2.40.180.10">
    <property type="entry name" value="Catalase core domain"/>
    <property type="match status" value="1"/>
</dbReference>
<protein>
    <submittedName>
        <fullName evidence="2">Catalase family protein</fullName>
    </submittedName>
</protein>
<organism evidence="2 3">
    <name type="scientific">Paraburkholderia sacchari</name>
    <dbReference type="NCBI Taxonomy" id="159450"/>
    <lineage>
        <taxon>Bacteria</taxon>
        <taxon>Pseudomonadati</taxon>
        <taxon>Pseudomonadota</taxon>
        <taxon>Betaproteobacteria</taxon>
        <taxon>Burkholderiales</taxon>
        <taxon>Burkholderiaceae</taxon>
        <taxon>Paraburkholderia</taxon>
    </lineage>
</organism>
<dbReference type="GO" id="GO:0020037">
    <property type="term" value="F:heme binding"/>
    <property type="evidence" value="ECO:0007669"/>
    <property type="project" value="InterPro"/>
</dbReference>
<reference evidence="2" key="2">
    <citation type="submission" date="2020-04" db="EMBL/GenBank/DDBJ databases">
        <authorList>
            <person name="Alexandrino P."/>
            <person name="Mendonca T."/>
            <person name="Guaman L."/>
            <person name="Cherix J."/>
            <person name="Lozano-Sakalauskas G."/>
            <person name="Fujita A."/>
            <person name="Filho E.R."/>
            <person name="Long P."/>
            <person name="Padilla G."/>
            <person name="Taciro M.K."/>
            <person name="Gomez J.G."/>
            <person name="Silva L.F."/>
            <person name="Torres M."/>
        </authorList>
    </citation>
    <scope>NUCLEOTIDE SEQUENCE</scope>
    <source>
        <strain evidence="2">LMG 19450</strain>
    </source>
</reference>
<comment type="caution">
    <text evidence="2">The sequence shown here is derived from an EMBL/GenBank/DDBJ whole genome shotgun (WGS) entry which is preliminary data.</text>
</comment>
<dbReference type="OrthoDB" id="336698at2"/>
<comment type="function">
    <text evidence="1">Decomposes hydrogen peroxide into water and oxygen; serves to protect cells from the toxic effects of hydrogen peroxide.</text>
</comment>
<gene>
    <name evidence="2" type="ORF">NH14_021740</name>
</gene>